<dbReference type="AlphaFoldDB" id="A0A0K2GIT5"/>
<name>A0A0K2GIT5_NITMO</name>
<sequence length="458" mass="52299">MNAEKAASVITMKRGLVLAGALMLLILAGTIWFQHRYDEAASRTVALVTFSNGEYPEDPEERSARFGSYAHRQLLIQRTGDTRFRFVLEPADSRTAAIELADVDLAHFVAAVPPWIKTDPDLTKVGLIDREWNRQQVRFPRNSPHVRVHEGGDGFEQRALSRIDLARNCLNAGLWELLLFTTEHGEERVYEHLWFTFPLGLYKQLFEQVSGLSYWTYWWKLEHWVDPSGTPIRLDRLRTVEHEWPVQATAQWDEPVAAAGEQILKRRNILAPAAVAYRDWYKEPVQFASFIPPGRYSVRHPRDTELHYLAELTGATLRSVSLPGSPKPYVEIDLAFRSDRTGEPTHFIVGGLDLATLPTASPKEYHHGWQAPLGIGNPSFFESYDEVQANPPIQRTFYGFHLDAQDRWLDHHAVGVDGPLLHWDDHDPTLLHLYLLSYERHALLNHFVITVPPDAGGR</sequence>
<keyword evidence="1" id="KW-0812">Transmembrane</keyword>
<evidence type="ECO:0000256" key="1">
    <source>
        <dbReference type="SAM" id="Phobius"/>
    </source>
</evidence>
<dbReference type="STRING" id="42253.NITMOv2_4145"/>
<dbReference type="Proteomes" id="UP000069205">
    <property type="component" value="Chromosome"/>
</dbReference>
<keyword evidence="1" id="KW-0472">Membrane</keyword>
<dbReference type="KEGG" id="nmv:NITMOv2_4145"/>
<accession>A0A0K2GIT5</accession>
<gene>
    <name evidence="2" type="ORF">NITMOv2_4145</name>
</gene>
<evidence type="ECO:0000313" key="2">
    <source>
        <dbReference type="EMBL" id="ALA60527.1"/>
    </source>
</evidence>
<reference evidence="2 3" key="1">
    <citation type="journal article" date="2015" name="Proc. Natl. Acad. Sci. U.S.A.">
        <title>Expanded metabolic versatility of ubiquitous nitrite-oxidizing bacteria from the genus Nitrospira.</title>
        <authorList>
            <person name="Koch H."/>
            <person name="Lucker S."/>
            <person name="Albertsen M."/>
            <person name="Kitzinger K."/>
            <person name="Herbold C."/>
            <person name="Spieck E."/>
            <person name="Nielsen P.H."/>
            <person name="Wagner M."/>
            <person name="Daims H."/>
        </authorList>
    </citation>
    <scope>NUCLEOTIDE SEQUENCE [LARGE SCALE GENOMIC DNA]</scope>
    <source>
        <strain evidence="2 3">NSP M-1</strain>
    </source>
</reference>
<dbReference type="PATRIC" id="fig|42253.5.peg.4092"/>
<organism evidence="2 3">
    <name type="scientific">Nitrospira moscoviensis</name>
    <dbReference type="NCBI Taxonomy" id="42253"/>
    <lineage>
        <taxon>Bacteria</taxon>
        <taxon>Pseudomonadati</taxon>
        <taxon>Nitrospirota</taxon>
        <taxon>Nitrospiria</taxon>
        <taxon>Nitrospirales</taxon>
        <taxon>Nitrospiraceae</taxon>
        <taxon>Nitrospira</taxon>
    </lineage>
</organism>
<proteinExistence type="predicted"/>
<protein>
    <submittedName>
        <fullName evidence="2">Uncharacterized protein</fullName>
    </submittedName>
</protein>
<keyword evidence="1" id="KW-1133">Transmembrane helix</keyword>
<keyword evidence="3" id="KW-1185">Reference proteome</keyword>
<dbReference type="EMBL" id="CP011801">
    <property type="protein sequence ID" value="ALA60527.1"/>
    <property type="molecule type" value="Genomic_DNA"/>
</dbReference>
<feature type="transmembrane region" description="Helical" evidence="1">
    <location>
        <begin position="15"/>
        <end position="33"/>
    </location>
</feature>
<evidence type="ECO:0000313" key="3">
    <source>
        <dbReference type="Proteomes" id="UP000069205"/>
    </source>
</evidence>